<organism evidence="2 3">
    <name type="scientific">Apiospora arundinis</name>
    <dbReference type="NCBI Taxonomy" id="335852"/>
    <lineage>
        <taxon>Eukaryota</taxon>
        <taxon>Fungi</taxon>
        <taxon>Dikarya</taxon>
        <taxon>Ascomycota</taxon>
        <taxon>Pezizomycotina</taxon>
        <taxon>Sordariomycetes</taxon>
        <taxon>Xylariomycetidae</taxon>
        <taxon>Amphisphaeriales</taxon>
        <taxon>Apiosporaceae</taxon>
        <taxon>Apiospora</taxon>
    </lineage>
</organism>
<proteinExistence type="predicted"/>
<keyword evidence="1" id="KW-0732">Signal</keyword>
<reference evidence="2 3" key="1">
    <citation type="journal article" date="2024" name="IMA Fungus">
        <title>Apiospora arundinis, a panoply of carbohydrate-active enzymes and secondary metabolites.</title>
        <authorList>
            <person name="Sorensen T."/>
            <person name="Petersen C."/>
            <person name="Muurmann A.T."/>
            <person name="Christiansen J.V."/>
            <person name="Brundto M.L."/>
            <person name="Overgaard C.K."/>
            <person name="Boysen A.T."/>
            <person name="Wollenberg R.D."/>
            <person name="Larsen T.O."/>
            <person name="Sorensen J.L."/>
            <person name="Nielsen K.L."/>
            <person name="Sondergaard T.E."/>
        </authorList>
    </citation>
    <scope>NUCLEOTIDE SEQUENCE [LARGE SCALE GENOMIC DNA]</scope>
    <source>
        <strain evidence="2 3">AAU 773</strain>
    </source>
</reference>
<sequence length="136" mass="14288">MQFTNALLAILLAPLALASPVQRSDEVLLDLPVENDTEALAAALAKALTELIQTKGFDIINAVFYGEDGAELRNTGGQFKRAVVYGRAVEAVQKVECDCTYAGCTCGPLKLGFPSISLGGFVEKTVQDGGAILPTV</sequence>
<evidence type="ECO:0000313" key="2">
    <source>
        <dbReference type="EMBL" id="KAK8872595.1"/>
    </source>
</evidence>
<evidence type="ECO:0000313" key="3">
    <source>
        <dbReference type="Proteomes" id="UP001390339"/>
    </source>
</evidence>
<evidence type="ECO:0000256" key="1">
    <source>
        <dbReference type="SAM" id="SignalP"/>
    </source>
</evidence>
<accession>A0ABR2J4N8</accession>
<protein>
    <submittedName>
        <fullName evidence="2">Uncharacterized protein</fullName>
    </submittedName>
</protein>
<gene>
    <name evidence="2" type="ORF">PGQ11_003109</name>
</gene>
<feature type="signal peptide" evidence="1">
    <location>
        <begin position="1"/>
        <end position="18"/>
    </location>
</feature>
<feature type="chain" id="PRO_5046223732" evidence="1">
    <location>
        <begin position="19"/>
        <end position="136"/>
    </location>
</feature>
<dbReference type="EMBL" id="JAPCWZ010000003">
    <property type="protein sequence ID" value="KAK8872595.1"/>
    <property type="molecule type" value="Genomic_DNA"/>
</dbReference>
<dbReference type="Proteomes" id="UP001390339">
    <property type="component" value="Unassembled WGS sequence"/>
</dbReference>
<comment type="caution">
    <text evidence="2">The sequence shown here is derived from an EMBL/GenBank/DDBJ whole genome shotgun (WGS) entry which is preliminary data.</text>
</comment>
<name>A0ABR2J4N8_9PEZI</name>
<keyword evidence="3" id="KW-1185">Reference proteome</keyword>